<reference evidence="4" key="1">
    <citation type="journal article" date="2014" name="Int. J. Syst. Evol. Microbiol.">
        <title>Complete genome sequence of Corynebacterium casei LMG S-19264T (=DSM 44701T), isolated from a smear-ripened cheese.</title>
        <authorList>
            <consortium name="US DOE Joint Genome Institute (JGI-PGF)"/>
            <person name="Walter F."/>
            <person name="Albersmeier A."/>
            <person name="Kalinowski J."/>
            <person name="Ruckert C."/>
        </authorList>
    </citation>
    <scope>NUCLEOTIDE SEQUENCE</scope>
    <source>
        <strain evidence="4">CGMCC 1.12408</strain>
    </source>
</reference>
<keyword evidence="1" id="KW-0472">Membrane</keyword>
<dbReference type="InterPro" id="IPR043831">
    <property type="entry name" value="DUF5808"/>
</dbReference>
<dbReference type="Pfam" id="PF19124">
    <property type="entry name" value="DUF5808"/>
    <property type="match status" value="1"/>
</dbReference>
<protein>
    <submittedName>
        <fullName evidence="4">Membrane protein</fullName>
    </submittedName>
</protein>
<dbReference type="Pfam" id="PF07853">
    <property type="entry name" value="DUF1648"/>
    <property type="match status" value="1"/>
</dbReference>
<feature type="transmembrane region" description="Helical" evidence="1">
    <location>
        <begin position="187"/>
        <end position="208"/>
    </location>
</feature>
<keyword evidence="5" id="KW-1185">Reference proteome</keyword>
<dbReference type="Proteomes" id="UP000613512">
    <property type="component" value="Unassembled WGS sequence"/>
</dbReference>
<evidence type="ECO:0000313" key="5">
    <source>
        <dbReference type="Proteomes" id="UP000613512"/>
    </source>
</evidence>
<sequence length="365" mass="42140">MNVIYLLVILIPAFISTMFIPYWTRRTESFGVSIPEDVYHADNIKQLRKKYVIYSGIASLILTIVFLLLGSTNMDDTTLSLYFSGLVFIYLFATFLIYLYFHRIMKQLKQQENWSKEKSQATFVKTDFRSKKLNHSNLWFTISFIITFAMIALTFINYDKIPEKIPMQYNFDGEITNWATKSERSVLMMPIMSLYLTLLFMFLNTMIAKAKQQISAERPEESLQQNIIFRRRWSAFLIGTGLGTTILLSFMQLSLIYPVNQQLMTIVPMIFALIITVWAIILSVTTGQGGSRVKISMGANGEVINRDEDKYWKLGVFYFNPKDPALFLEKRFGVGWTINLGRPMAWVFFIGIIAIAVGIPYLLGM</sequence>
<feature type="transmembrane region" description="Helical" evidence="1">
    <location>
        <begin position="263"/>
        <end position="284"/>
    </location>
</feature>
<feature type="transmembrane region" description="Helical" evidence="1">
    <location>
        <begin position="138"/>
        <end position="158"/>
    </location>
</feature>
<feature type="transmembrane region" description="Helical" evidence="1">
    <location>
        <begin position="81"/>
        <end position="101"/>
    </location>
</feature>
<keyword evidence="1" id="KW-0812">Transmembrane</keyword>
<dbReference type="PANTHER" id="PTHR37810:SF9">
    <property type="entry name" value="MEMBRANE PROTEIN"/>
    <property type="match status" value="1"/>
</dbReference>
<feature type="transmembrane region" description="Helical" evidence="1">
    <location>
        <begin position="51"/>
        <end position="69"/>
    </location>
</feature>
<dbReference type="PIRSF" id="PIRSF032908">
    <property type="entry name" value="UCP032908"/>
    <property type="match status" value="1"/>
</dbReference>
<evidence type="ECO:0000259" key="3">
    <source>
        <dbReference type="Pfam" id="PF19124"/>
    </source>
</evidence>
<feature type="transmembrane region" description="Helical" evidence="1">
    <location>
        <begin position="345"/>
        <end position="363"/>
    </location>
</feature>
<comment type="caution">
    <text evidence="4">The sequence shown here is derived from an EMBL/GenBank/DDBJ whole genome shotgun (WGS) entry which is preliminary data.</text>
</comment>
<feature type="domain" description="DUF1648" evidence="2">
    <location>
        <begin position="145"/>
        <end position="193"/>
    </location>
</feature>
<dbReference type="EMBL" id="BMEY01000024">
    <property type="protein sequence ID" value="GGA89231.1"/>
    <property type="molecule type" value="Genomic_DNA"/>
</dbReference>
<evidence type="ECO:0000259" key="2">
    <source>
        <dbReference type="Pfam" id="PF07853"/>
    </source>
</evidence>
<proteinExistence type="predicted"/>
<feature type="transmembrane region" description="Helical" evidence="1">
    <location>
        <begin position="6"/>
        <end position="24"/>
    </location>
</feature>
<dbReference type="GO" id="GO:0009636">
    <property type="term" value="P:response to toxic substance"/>
    <property type="evidence" value="ECO:0007669"/>
    <property type="project" value="TreeGrafter"/>
</dbReference>
<feature type="domain" description="DUF5808" evidence="3">
    <location>
        <begin position="321"/>
        <end position="346"/>
    </location>
</feature>
<name>A0A916WD88_9BACI</name>
<organism evidence="4 5">
    <name type="scientific">Ornithinibacillus halotolerans</name>
    <dbReference type="NCBI Taxonomy" id="1274357"/>
    <lineage>
        <taxon>Bacteria</taxon>
        <taxon>Bacillati</taxon>
        <taxon>Bacillota</taxon>
        <taxon>Bacilli</taxon>
        <taxon>Bacillales</taxon>
        <taxon>Bacillaceae</taxon>
        <taxon>Ornithinibacillus</taxon>
    </lineage>
</organism>
<evidence type="ECO:0000256" key="1">
    <source>
        <dbReference type="SAM" id="Phobius"/>
    </source>
</evidence>
<keyword evidence="1" id="KW-1133">Transmembrane helix</keyword>
<dbReference type="PANTHER" id="PTHR37810">
    <property type="entry name" value="IMMUNITY PROTEIN SDPI"/>
    <property type="match status" value="1"/>
</dbReference>
<dbReference type="AlphaFoldDB" id="A0A916WD88"/>
<reference evidence="4" key="2">
    <citation type="submission" date="2020-09" db="EMBL/GenBank/DDBJ databases">
        <authorList>
            <person name="Sun Q."/>
            <person name="Zhou Y."/>
        </authorList>
    </citation>
    <scope>NUCLEOTIDE SEQUENCE</scope>
    <source>
        <strain evidence="4">CGMCC 1.12408</strain>
    </source>
</reference>
<gene>
    <name evidence="4" type="ORF">GCM10008025_34820</name>
</gene>
<dbReference type="RefSeq" id="WP_188385954.1">
    <property type="nucleotide sequence ID" value="NZ_BMEY01000024.1"/>
</dbReference>
<accession>A0A916WD88</accession>
<evidence type="ECO:0000313" key="4">
    <source>
        <dbReference type="EMBL" id="GGA89231.1"/>
    </source>
</evidence>
<feature type="transmembrane region" description="Helical" evidence="1">
    <location>
        <begin position="233"/>
        <end position="257"/>
    </location>
</feature>
<dbReference type="InterPro" id="IPR014574">
    <property type="entry name" value="UCP032908"/>
</dbReference>
<dbReference type="InterPro" id="IPR012867">
    <property type="entry name" value="DUF1648"/>
</dbReference>